<name>A0A482VDS7_ASBVE</name>
<protein>
    <submittedName>
        <fullName evidence="1">Uncharacterized protein</fullName>
    </submittedName>
</protein>
<evidence type="ECO:0000313" key="2">
    <source>
        <dbReference type="Proteomes" id="UP000292052"/>
    </source>
</evidence>
<sequence>HTVPVCLPLIYAYHSLHVIELQDLTTVRKLHWTCSWHQIIFTDESRYYLLPNDGGRRKVMICGVISYGSRFFLVFVEQILNTNWYVGNVLDPLLILYVNGLQIMLVPI</sequence>
<organism evidence="1 2">
    <name type="scientific">Asbolus verrucosus</name>
    <name type="common">Desert ironclad beetle</name>
    <dbReference type="NCBI Taxonomy" id="1661398"/>
    <lineage>
        <taxon>Eukaryota</taxon>
        <taxon>Metazoa</taxon>
        <taxon>Ecdysozoa</taxon>
        <taxon>Arthropoda</taxon>
        <taxon>Hexapoda</taxon>
        <taxon>Insecta</taxon>
        <taxon>Pterygota</taxon>
        <taxon>Neoptera</taxon>
        <taxon>Endopterygota</taxon>
        <taxon>Coleoptera</taxon>
        <taxon>Polyphaga</taxon>
        <taxon>Cucujiformia</taxon>
        <taxon>Tenebrionidae</taxon>
        <taxon>Pimeliinae</taxon>
        <taxon>Asbolus</taxon>
    </lineage>
</organism>
<dbReference type="OrthoDB" id="25402at2759"/>
<dbReference type="InterPro" id="IPR036397">
    <property type="entry name" value="RNaseH_sf"/>
</dbReference>
<dbReference type="EMBL" id="QDEB01109748">
    <property type="protein sequence ID" value="RZB66618.1"/>
    <property type="molecule type" value="Genomic_DNA"/>
</dbReference>
<reference evidence="1 2" key="1">
    <citation type="submission" date="2017-03" db="EMBL/GenBank/DDBJ databases">
        <title>Genome of the blue death feigning beetle - Asbolus verrucosus.</title>
        <authorList>
            <person name="Rider S.D."/>
        </authorList>
    </citation>
    <scope>NUCLEOTIDE SEQUENCE [LARGE SCALE GENOMIC DNA]</scope>
    <source>
        <strain evidence="1">Butters</strain>
        <tissue evidence="1">Head and leg muscle</tissue>
    </source>
</reference>
<feature type="non-terminal residue" evidence="1">
    <location>
        <position position="1"/>
    </location>
</feature>
<proteinExistence type="predicted"/>
<dbReference type="AlphaFoldDB" id="A0A482VDS7"/>
<dbReference type="Gene3D" id="3.30.420.10">
    <property type="entry name" value="Ribonuclease H-like superfamily/Ribonuclease H"/>
    <property type="match status" value="1"/>
</dbReference>
<gene>
    <name evidence="1" type="ORF">BDFB_009953</name>
</gene>
<dbReference type="GO" id="GO:0003676">
    <property type="term" value="F:nucleic acid binding"/>
    <property type="evidence" value="ECO:0007669"/>
    <property type="project" value="InterPro"/>
</dbReference>
<comment type="caution">
    <text evidence="1">The sequence shown here is derived from an EMBL/GenBank/DDBJ whole genome shotgun (WGS) entry which is preliminary data.</text>
</comment>
<evidence type="ECO:0000313" key="1">
    <source>
        <dbReference type="EMBL" id="RZB66618.1"/>
    </source>
</evidence>
<keyword evidence="2" id="KW-1185">Reference proteome</keyword>
<accession>A0A482VDS7</accession>
<dbReference type="Proteomes" id="UP000292052">
    <property type="component" value="Unassembled WGS sequence"/>
</dbReference>
<feature type="non-terminal residue" evidence="1">
    <location>
        <position position="108"/>
    </location>
</feature>